<reference evidence="1 2" key="1">
    <citation type="submission" date="2019-03" db="EMBL/GenBank/DDBJ databases">
        <title>Single cell metagenomics reveals metabolic interactions within the superorganism composed of flagellate Streblomastix strix and complex community of Bacteroidetes bacteria on its surface.</title>
        <authorList>
            <person name="Treitli S.C."/>
            <person name="Kolisko M."/>
            <person name="Husnik F."/>
            <person name="Keeling P."/>
            <person name="Hampl V."/>
        </authorList>
    </citation>
    <scope>NUCLEOTIDE SEQUENCE [LARGE SCALE GENOMIC DNA]</scope>
    <source>
        <strain evidence="1">ST1C</strain>
    </source>
</reference>
<proteinExistence type="predicted"/>
<accession>A0A5J4UJD3</accession>
<evidence type="ECO:0000313" key="1">
    <source>
        <dbReference type="EMBL" id="KAA6370333.1"/>
    </source>
</evidence>
<organism evidence="1 2">
    <name type="scientific">Streblomastix strix</name>
    <dbReference type="NCBI Taxonomy" id="222440"/>
    <lineage>
        <taxon>Eukaryota</taxon>
        <taxon>Metamonada</taxon>
        <taxon>Preaxostyla</taxon>
        <taxon>Oxymonadida</taxon>
        <taxon>Streblomastigidae</taxon>
        <taxon>Streblomastix</taxon>
    </lineage>
</organism>
<dbReference type="AlphaFoldDB" id="A0A5J4UJD3"/>
<evidence type="ECO:0000313" key="2">
    <source>
        <dbReference type="Proteomes" id="UP000324800"/>
    </source>
</evidence>
<gene>
    <name evidence="1" type="ORF">EZS28_034140</name>
</gene>
<name>A0A5J4UJD3_9EUKA</name>
<comment type="caution">
    <text evidence="1">The sequence shown here is derived from an EMBL/GenBank/DDBJ whole genome shotgun (WGS) entry which is preliminary data.</text>
</comment>
<dbReference type="EMBL" id="SNRW01015489">
    <property type="protein sequence ID" value="KAA6370333.1"/>
    <property type="molecule type" value="Genomic_DNA"/>
</dbReference>
<dbReference type="Proteomes" id="UP000324800">
    <property type="component" value="Unassembled WGS sequence"/>
</dbReference>
<sequence>MHTKSNDEHANCHFYQIKAELGTRFIHDAHYGHALCFYGVNLWTKIISYAMCTAPTILVQDSETGETNRLSNLLRSYMTSLIVSGEGSEYSVDGTVNNPFTLVSNAVHSSNPKLNKFIEV</sequence>
<protein>
    <submittedName>
        <fullName evidence="1">Uncharacterized protein</fullName>
    </submittedName>
</protein>